<organism evidence="2 3">
    <name type="scientific">candidate division WS6 bacterium OLB20</name>
    <dbReference type="NCBI Taxonomy" id="1617426"/>
    <lineage>
        <taxon>Bacteria</taxon>
        <taxon>Candidatus Dojkabacteria</taxon>
    </lineage>
</organism>
<gene>
    <name evidence="2" type="ORF">TR69_WS6001000505</name>
</gene>
<evidence type="ECO:0000256" key="1">
    <source>
        <dbReference type="SAM" id="Coils"/>
    </source>
</evidence>
<dbReference type="AlphaFoldDB" id="A0A136LXX6"/>
<dbReference type="STRING" id="1617426.TR69_WS6001000505"/>
<accession>A0A136LXX6</accession>
<keyword evidence="1" id="KW-0175">Coiled coil</keyword>
<feature type="coiled-coil region" evidence="1">
    <location>
        <begin position="286"/>
        <end position="313"/>
    </location>
</feature>
<dbReference type="Proteomes" id="UP000070457">
    <property type="component" value="Unassembled WGS sequence"/>
</dbReference>
<sequence>MKKNAQGQIVSITSTDLLEILTTWNAVKGNKAGVPESANANEQILRDMMLMLRRNRVRDGTEVQIMQFAQILERDPLDLFAALLQIKQLPSLPDKGESVEGLTQLTASWTRAKARAQIDDKVLDALKPQLNLPGVDKLSIAQMESSVYSLISTMKSTGEYRPTEFQAAAVAVMQQLIGYAENVSDGVSGESMIRALDMFDNQRPLQEELKLQQASKERLFKDMARSQNLLDGQNAAVMLQQTKVEKLEKDIQNEISAGRQQGTAIQVIRHELELSQEQLGVHLTEIKRLAAEIDEQKLKIAAIDQKMQELLKRIKGR</sequence>
<protein>
    <submittedName>
        <fullName evidence="2">Uncharacterized protein</fullName>
    </submittedName>
</protein>
<evidence type="ECO:0000313" key="2">
    <source>
        <dbReference type="EMBL" id="KXK26501.1"/>
    </source>
</evidence>
<evidence type="ECO:0000313" key="3">
    <source>
        <dbReference type="Proteomes" id="UP000070457"/>
    </source>
</evidence>
<proteinExistence type="predicted"/>
<name>A0A136LXX6_9BACT</name>
<reference evidence="2 3" key="1">
    <citation type="submission" date="2015-02" db="EMBL/GenBank/DDBJ databases">
        <title>Improved understanding of the partial-nitritation anammox process through 23 genomes representing the majority of the microbial community.</title>
        <authorList>
            <person name="Speth D.R."/>
            <person name="In T Zandt M."/>
            <person name="Guerrero Cruz S."/>
            <person name="Jetten M.S."/>
            <person name="Dutilh B.E."/>
        </authorList>
    </citation>
    <scope>NUCLEOTIDE SEQUENCE [LARGE SCALE GENOMIC DNA]</scope>
    <source>
        <strain evidence="2">OLB20</strain>
    </source>
</reference>
<comment type="caution">
    <text evidence="2">The sequence shown here is derived from an EMBL/GenBank/DDBJ whole genome shotgun (WGS) entry which is preliminary data.</text>
</comment>
<dbReference type="EMBL" id="JYNZ01000003">
    <property type="protein sequence ID" value="KXK26501.1"/>
    <property type="molecule type" value="Genomic_DNA"/>
</dbReference>